<comment type="similarity">
    <text evidence="11">Belongs to the RecD family.</text>
</comment>
<dbReference type="GO" id="GO:0017116">
    <property type="term" value="F:single-stranded DNA helicase activity"/>
    <property type="evidence" value="ECO:0007669"/>
    <property type="project" value="TreeGrafter"/>
</dbReference>
<dbReference type="InterPro" id="IPR006344">
    <property type="entry name" value="RecD"/>
</dbReference>
<dbReference type="CDD" id="cd17933">
    <property type="entry name" value="DEXSc_RecD-like"/>
    <property type="match status" value="1"/>
</dbReference>
<name>A0A1N7H2F9_9NOCA</name>
<keyword evidence="9 11" id="KW-0234">DNA repair</keyword>
<comment type="function">
    <text evidence="11">A helicase/nuclease that prepares dsDNA breaks (DSB) for recombinational DNA repair. Binds to DSBs and unwinds DNA via a highly rapid and processive ATP-dependent bidirectional helicase activity. Unwinds dsDNA until it encounters a Chi (crossover hotspot instigator) sequence from the 3' direction. Cuts ssDNA a few nucleotides 3' to the Chi site. The properties and activities of the enzyme are changed at Chi. The Chi-altered holoenzyme produces a long 3'-ssDNA overhang and facilitates RecA-binding to the ssDNA for homologous DNA recombination and repair. Holoenzyme degrades any linearized DNA that is unable to undergo homologous recombination. In the holoenzyme this subunit has ssDNA-dependent ATPase and 5'-3' helicase activity. When added to pre-assembled RecBC greatly stimulates nuclease activity and augments holoenzyme processivity. Negatively regulates the RecA-loading ability of RecBCD.</text>
</comment>
<evidence type="ECO:0000313" key="15">
    <source>
        <dbReference type="EMBL" id="SIS18993.1"/>
    </source>
</evidence>
<keyword evidence="8 11" id="KW-0238">DNA-binding</keyword>
<evidence type="ECO:0000259" key="14">
    <source>
        <dbReference type="Pfam" id="PF21185"/>
    </source>
</evidence>
<dbReference type="Pfam" id="PF21185">
    <property type="entry name" value="RecD_N"/>
    <property type="match status" value="1"/>
</dbReference>
<keyword evidence="6 11" id="KW-0269">Exonuclease</keyword>
<dbReference type="HAMAP" id="MF_01487">
    <property type="entry name" value="RecD"/>
    <property type="match status" value="1"/>
</dbReference>
<dbReference type="Proteomes" id="UP000186218">
    <property type="component" value="Unassembled WGS sequence"/>
</dbReference>
<dbReference type="InterPro" id="IPR049550">
    <property type="entry name" value="RecD_N"/>
</dbReference>
<comment type="miscellaneous">
    <text evidence="11">In the RecBCD complex, RecB has a slow 3'-5' helicase, an exonuclease activity and loads RecA onto ssDNA, RecD has a fast 5'-3' helicase activity, while RecC stimulates the ATPase and processivity of the RecB helicase and contributes to recognition of the Chi site.</text>
</comment>
<keyword evidence="7 11" id="KW-0067">ATP-binding</keyword>
<dbReference type="InterPro" id="IPR050534">
    <property type="entry name" value="Coronavir_polyprotein_1ab"/>
</dbReference>
<dbReference type="RefSeq" id="WP_083710196.1">
    <property type="nucleotide sequence ID" value="NZ_FTNT01000011.1"/>
</dbReference>
<evidence type="ECO:0000313" key="16">
    <source>
        <dbReference type="Proteomes" id="UP000186218"/>
    </source>
</evidence>
<dbReference type="GO" id="GO:0043139">
    <property type="term" value="F:5'-3' DNA helicase activity"/>
    <property type="evidence" value="ECO:0007669"/>
    <property type="project" value="UniProtKB-UniRule"/>
</dbReference>
<evidence type="ECO:0000256" key="2">
    <source>
        <dbReference type="ARBA" id="ARBA00022741"/>
    </source>
</evidence>
<keyword evidence="16" id="KW-1185">Reference proteome</keyword>
<keyword evidence="3 11" id="KW-0227">DNA damage</keyword>
<dbReference type="GO" id="GO:0000724">
    <property type="term" value="P:double-strand break repair via homologous recombination"/>
    <property type="evidence" value="ECO:0007669"/>
    <property type="project" value="UniProtKB-UniRule"/>
</dbReference>
<evidence type="ECO:0000256" key="5">
    <source>
        <dbReference type="ARBA" id="ARBA00022806"/>
    </source>
</evidence>
<gene>
    <name evidence="11" type="primary">recD</name>
    <name evidence="15" type="ORF">SAMN05445060_3413</name>
</gene>
<dbReference type="GO" id="GO:0016887">
    <property type="term" value="F:ATP hydrolysis activity"/>
    <property type="evidence" value="ECO:0007669"/>
    <property type="project" value="RHEA"/>
</dbReference>
<keyword evidence="4 11" id="KW-0378">Hydrolase</keyword>
<dbReference type="InterPro" id="IPR041851">
    <property type="entry name" value="RecD_N_sf"/>
</dbReference>
<evidence type="ECO:0000259" key="13">
    <source>
        <dbReference type="Pfam" id="PF13538"/>
    </source>
</evidence>
<feature type="domain" description="RecBCD enzyme subunit RecD N-terminal" evidence="14">
    <location>
        <begin position="41"/>
        <end position="134"/>
    </location>
</feature>
<dbReference type="GO" id="GO:0009338">
    <property type="term" value="C:exodeoxyribonuclease V complex"/>
    <property type="evidence" value="ECO:0007669"/>
    <property type="project" value="InterPro"/>
</dbReference>
<keyword evidence="1 11" id="KW-0540">Nuclease</keyword>
<feature type="binding site" evidence="11">
    <location>
        <begin position="215"/>
        <end position="222"/>
    </location>
    <ligand>
        <name>ATP</name>
        <dbReference type="ChEBI" id="CHEBI:30616"/>
    </ligand>
</feature>
<dbReference type="InterPro" id="IPR027785">
    <property type="entry name" value="UvrD-like_helicase_C"/>
</dbReference>
<accession>A0A1N7H2F9</accession>
<evidence type="ECO:0000256" key="7">
    <source>
        <dbReference type="ARBA" id="ARBA00022840"/>
    </source>
</evidence>
<feature type="domain" description="UvrD-like helicase C-terminal" evidence="13">
    <location>
        <begin position="576"/>
        <end position="623"/>
    </location>
</feature>
<reference evidence="15 16" key="1">
    <citation type="submission" date="2017-01" db="EMBL/GenBank/DDBJ databases">
        <authorList>
            <person name="Mah S.A."/>
            <person name="Swanson W.J."/>
            <person name="Moy G.W."/>
            <person name="Vacquier V.D."/>
        </authorList>
    </citation>
    <scope>NUCLEOTIDE SEQUENCE [LARGE SCALE GENOMIC DNA]</scope>
    <source>
        <strain evidence="15 16">CPCC 203464</strain>
    </source>
</reference>
<protein>
    <recommendedName>
        <fullName evidence="11">RecBCD enzyme subunit RecD</fullName>
        <ecNumber evidence="11">5.6.2.3</ecNumber>
    </recommendedName>
    <alternativeName>
        <fullName evidence="11">DNA 5'-3' helicase subunit RecD</fullName>
    </alternativeName>
    <alternativeName>
        <fullName evidence="11">Exonuclease V subunit RecD</fullName>
        <shortName evidence="11">ExoV subunit RecD</shortName>
    </alternativeName>
    <alternativeName>
        <fullName evidence="11">Helicase/nuclease RecBCD subunit RecD</fullName>
    </alternativeName>
</protein>
<dbReference type="GO" id="GO:0003677">
    <property type="term" value="F:DNA binding"/>
    <property type="evidence" value="ECO:0007669"/>
    <property type="project" value="UniProtKB-UniRule"/>
</dbReference>
<dbReference type="Gene3D" id="3.40.50.300">
    <property type="entry name" value="P-loop containing nucleotide triphosphate hydrolases"/>
    <property type="match status" value="3"/>
</dbReference>
<evidence type="ECO:0000256" key="11">
    <source>
        <dbReference type="HAMAP-Rule" id="MF_01487"/>
    </source>
</evidence>
<organism evidence="15 16">
    <name type="scientific">Williamsia sterculiae</name>
    <dbReference type="NCBI Taxonomy" id="1344003"/>
    <lineage>
        <taxon>Bacteria</taxon>
        <taxon>Bacillati</taxon>
        <taxon>Actinomycetota</taxon>
        <taxon>Actinomycetes</taxon>
        <taxon>Mycobacteriales</taxon>
        <taxon>Nocardiaceae</taxon>
        <taxon>Williamsia</taxon>
    </lineage>
</organism>
<comment type="catalytic activity">
    <reaction evidence="11">
        <text>ATP + H2O = ADP + phosphate + H(+)</text>
        <dbReference type="Rhea" id="RHEA:13065"/>
        <dbReference type="ChEBI" id="CHEBI:15377"/>
        <dbReference type="ChEBI" id="CHEBI:15378"/>
        <dbReference type="ChEBI" id="CHEBI:30616"/>
        <dbReference type="ChEBI" id="CHEBI:43474"/>
        <dbReference type="ChEBI" id="CHEBI:456216"/>
        <dbReference type="EC" id="5.6.2.3"/>
    </reaction>
</comment>
<dbReference type="CDD" id="cd18809">
    <property type="entry name" value="SF1_C_RecD"/>
    <property type="match status" value="1"/>
</dbReference>
<keyword evidence="5 11" id="KW-0347">Helicase</keyword>
<dbReference type="Pfam" id="PF13538">
    <property type="entry name" value="UvrD_C_2"/>
    <property type="match status" value="1"/>
</dbReference>
<dbReference type="PANTHER" id="PTHR43788:SF6">
    <property type="entry name" value="DNA HELICASE B"/>
    <property type="match status" value="1"/>
</dbReference>
<dbReference type="Pfam" id="PF13245">
    <property type="entry name" value="AAA_19"/>
    <property type="match status" value="1"/>
</dbReference>
<dbReference type="GO" id="GO:0008854">
    <property type="term" value="F:exodeoxyribonuclease V activity"/>
    <property type="evidence" value="ECO:0007669"/>
    <property type="project" value="InterPro"/>
</dbReference>
<feature type="region of interest" description="Disordered" evidence="12">
    <location>
        <begin position="1"/>
        <end position="20"/>
    </location>
</feature>
<feature type="region of interest" description="Disordered" evidence="12">
    <location>
        <begin position="158"/>
        <end position="182"/>
    </location>
</feature>
<dbReference type="NCBIfam" id="TIGR01447">
    <property type="entry name" value="recD"/>
    <property type="match status" value="1"/>
</dbReference>
<evidence type="ECO:0000256" key="9">
    <source>
        <dbReference type="ARBA" id="ARBA00023204"/>
    </source>
</evidence>
<evidence type="ECO:0000256" key="8">
    <source>
        <dbReference type="ARBA" id="ARBA00023125"/>
    </source>
</evidence>
<dbReference type="AlphaFoldDB" id="A0A1N7H2F9"/>
<dbReference type="PANTHER" id="PTHR43788">
    <property type="entry name" value="DNA2/NAM7 HELICASE FAMILY MEMBER"/>
    <property type="match status" value="1"/>
</dbReference>
<sequence>MTTSVTGTQDPGDGSERSVRAAGDAQLVSGARGLVAEFNRAGVLDAADVHVARRLSALAGVPTVDEVELAAAFAVRAVRAGSVCVELDRLRDIVFDGDTEGLPWPDPETVIAAVRASPLVQGSAAGPLRPLCLVDTDEGPLLYLDRYHRQENTVRRILDERGESSDATDERSDAADGPGRVRDALDRYFPRGDGPDRQRIAAAVAATTRTSVIAGGPGTGKTHTVARVLAVLRHLHGSGRGDAADDGPRIALCAPTGRAAAQLQSAVSAQSAEIGLPDTLSAVTIHRLLGWAPGSSSRFRHHATNRLPHDVVVVDETSMVSLTLMCRLLEAIRPDARLILVGDPDQLASVDAGAVLADLVARPSAARLSAHTAELIRPDVDAPATDDEPAVDAAETEGFAAGVVRLRRRRRFGGDIAAVADAVRIGDADAVVDLMRSGSSALSLVGLDELGELRADVTGWAVDLQRAATAGDVTAALDLLNRHRVLCAHREGAAGVTRWSRQVQDWVRDAGARIPVDVWYPGQPLLITANDPAVELYNGDTGVVVAGPRGEPVAAFRRGVDRRQVHPGLLADVQSVYAMTVHRSQGSQYRSVSIILPPEGSSLLTRELLYTAITRAAAHVRIVGSVEALRAGVDRKVLRASGLRSVPRHTSAG</sequence>
<comment type="subunit">
    <text evidence="11">Heterotrimer of RecB, RecC and RecD. All subunits contribute to DNA-binding.</text>
</comment>
<dbReference type="OrthoDB" id="9763659at2"/>
<dbReference type="Gene3D" id="1.10.10.1020">
    <property type="entry name" value="RecBCD complex, subunit RecD, N-terminal domain"/>
    <property type="match status" value="1"/>
</dbReference>
<dbReference type="EC" id="5.6.2.3" evidence="11"/>
<evidence type="ECO:0000256" key="6">
    <source>
        <dbReference type="ARBA" id="ARBA00022839"/>
    </source>
</evidence>
<evidence type="ECO:0000256" key="3">
    <source>
        <dbReference type="ARBA" id="ARBA00022763"/>
    </source>
</evidence>
<dbReference type="SUPFAM" id="SSF52540">
    <property type="entry name" value="P-loop containing nucleoside triphosphate hydrolases"/>
    <property type="match status" value="2"/>
</dbReference>
<proteinExistence type="inferred from homology"/>
<evidence type="ECO:0000256" key="4">
    <source>
        <dbReference type="ARBA" id="ARBA00022801"/>
    </source>
</evidence>
<dbReference type="STRING" id="1344003.SAMN05445060_3413"/>
<keyword evidence="10 11" id="KW-0413">Isomerase</keyword>
<evidence type="ECO:0000256" key="10">
    <source>
        <dbReference type="ARBA" id="ARBA00023235"/>
    </source>
</evidence>
<evidence type="ECO:0000256" key="12">
    <source>
        <dbReference type="SAM" id="MobiDB-lite"/>
    </source>
</evidence>
<dbReference type="GO" id="GO:0005524">
    <property type="term" value="F:ATP binding"/>
    <property type="evidence" value="ECO:0007669"/>
    <property type="project" value="UniProtKB-UniRule"/>
</dbReference>
<keyword evidence="2 11" id="KW-0547">Nucleotide-binding</keyword>
<dbReference type="EMBL" id="FTNT01000011">
    <property type="protein sequence ID" value="SIS18993.1"/>
    <property type="molecule type" value="Genomic_DNA"/>
</dbReference>
<dbReference type="InterPro" id="IPR027417">
    <property type="entry name" value="P-loop_NTPase"/>
</dbReference>
<evidence type="ECO:0000256" key="1">
    <source>
        <dbReference type="ARBA" id="ARBA00022722"/>
    </source>
</evidence>